<evidence type="ECO:0000259" key="1">
    <source>
        <dbReference type="PROSITE" id="PS51186"/>
    </source>
</evidence>
<dbReference type="PROSITE" id="PS51186">
    <property type="entry name" value="GNAT"/>
    <property type="match status" value="1"/>
</dbReference>
<dbReference type="EMBL" id="CP028942">
    <property type="protein sequence ID" value="QKM65007.1"/>
    <property type="molecule type" value="Genomic_DNA"/>
</dbReference>
<dbReference type="Proteomes" id="UP000503312">
    <property type="component" value="Chromosome"/>
</dbReference>
<sequence length="145" mass="16242">MHLDILIRPWQEAQKNAFKVRHEVFILEQKVPEDLEIDEFDPAAFHVLAYSDNTCIGTARLHINNEGFGQIGRMAVLPSFRNKGLGREIMKALIGTAKSKGISSLTLHAQVSAIPFYEKLGFIANGPIYDEAGIPHRNMMMVLPI</sequence>
<reference evidence="2 3" key="1">
    <citation type="submission" date="2018-04" db="EMBL/GenBank/DDBJ databases">
        <title>Polynucleobacter sp. UH21B genome.</title>
        <authorList>
            <person name="Hahn M.W."/>
        </authorList>
    </citation>
    <scope>NUCLEOTIDE SEQUENCE [LARGE SCALE GENOMIC DNA]</scope>
    <source>
        <strain evidence="2 3">MWH-UH21B</strain>
    </source>
</reference>
<dbReference type="InterPro" id="IPR039143">
    <property type="entry name" value="GNPNAT1-like"/>
</dbReference>
<dbReference type="GO" id="GO:0004343">
    <property type="term" value="F:glucosamine 6-phosphate N-acetyltransferase activity"/>
    <property type="evidence" value="ECO:0007669"/>
    <property type="project" value="TreeGrafter"/>
</dbReference>
<dbReference type="KEGG" id="ptrp:DCO17_07040"/>
<evidence type="ECO:0000313" key="3">
    <source>
        <dbReference type="Proteomes" id="UP000503312"/>
    </source>
</evidence>
<accession>A0A6M9Q197</accession>
<evidence type="ECO:0000313" key="2">
    <source>
        <dbReference type="EMBL" id="QKM65007.1"/>
    </source>
</evidence>
<dbReference type="RefSeq" id="WP_173956051.1">
    <property type="nucleotide sequence ID" value="NZ_CP028942.1"/>
</dbReference>
<dbReference type="PANTHER" id="PTHR13355">
    <property type="entry name" value="GLUCOSAMINE 6-PHOSPHATE N-ACETYLTRANSFERASE"/>
    <property type="match status" value="1"/>
</dbReference>
<proteinExistence type="predicted"/>
<keyword evidence="2" id="KW-0808">Transferase</keyword>
<dbReference type="CDD" id="cd04301">
    <property type="entry name" value="NAT_SF"/>
    <property type="match status" value="1"/>
</dbReference>
<organism evidence="2 3">
    <name type="scientific">Polynucleobacter tropicus</name>
    <dbReference type="NCBI Taxonomy" id="1743174"/>
    <lineage>
        <taxon>Bacteria</taxon>
        <taxon>Pseudomonadati</taxon>
        <taxon>Pseudomonadota</taxon>
        <taxon>Betaproteobacteria</taxon>
        <taxon>Burkholderiales</taxon>
        <taxon>Burkholderiaceae</taxon>
        <taxon>Polynucleobacter</taxon>
    </lineage>
</organism>
<feature type="domain" description="N-acetyltransferase" evidence="1">
    <location>
        <begin position="5"/>
        <end position="145"/>
    </location>
</feature>
<gene>
    <name evidence="2" type="ORF">DCO17_07040</name>
</gene>
<dbReference type="SUPFAM" id="SSF55729">
    <property type="entry name" value="Acyl-CoA N-acyltransferases (Nat)"/>
    <property type="match status" value="1"/>
</dbReference>
<dbReference type="Pfam" id="PF13673">
    <property type="entry name" value="Acetyltransf_10"/>
    <property type="match status" value="1"/>
</dbReference>
<dbReference type="PANTHER" id="PTHR13355:SF11">
    <property type="entry name" value="GLUCOSAMINE 6-PHOSPHATE N-ACETYLTRANSFERASE"/>
    <property type="match status" value="1"/>
</dbReference>
<protein>
    <submittedName>
        <fullName evidence="2">GNAT family N-acetyltransferase</fullName>
    </submittedName>
</protein>
<dbReference type="InterPro" id="IPR016181">
    <property type="entry name" value="Acyl_CoA_acyltransferase"/>
</dbReference>
<dbReference type="AlphaFoldDB" id="A0A6M9Q197"/>
<keyword evidence="3" id="KW-1185">Reference proteome</keyword>
<name>A0A6M9Q197_9BURK</name>
<dbReference type="Gene3D" id="3.40.630.30">
    <property type="match status" value="1"/>
</dbReference>
<dbReference type="InterPro" id="IPR000182">
    <property type="entry name" value="GNAT_dom"/>
</dbReference>